<evidence type="ECO:0000256" key="3">
    <source>
        <dbReference type="ARBA" id="ARBA00023295"/>
    </source>
</evidence>
<name>A0AAC8XMC9_9ALTE</name>
<dbReference type="PANTHER" id="PTHR42812">
    <property type="entry name" value="BETA-XYLOSIDASE"/>
    <property type="match status" value="1"/>
</dbReference>
<evidence type="ECO:0000256" key="5">
    <source>
        <dbReference type="PIRSR" id="PIRSR606710-2"/>
    </source>
</evidence>
<sequence length="563" mass="62437">MKLIFPGFFLAIVASISGCVSESPASLNPAQSDSTSAISKDVKFLNFSYTTPRGMLSETADEYSNPILPGFYPDPSITKKGDDYYLTTSSFGYTPSLPIFHSKNLTDWSLIGYALNRESQMDFAGASMSQGIFAPTLRYHDGLFYLITTSVGHGGNFIITASNPAGPWSEPIWLPEVGGIDPDLFFDEDGRIYIAHNDAPPEKPLYDGHRAIWLWEYDPIKKKVLPKSQKLLVNGGVDISQQPIWIEGPHIYKVNGWYYLSCAEGGTGPQHSQVIFRSRSLDDPFVPYSENPILTQRDLAYPRPHAIENAGHADFIETENGEWWAVFLGTRPYERDLHNTGRDTFLLPVEWKNGWPHILPKNTPVPVQVPRPANTVKENGVQFYDWTDDFDGTALGMRWQTLRTFDRHWLSLSEGTLVITPQSAPLYSKDTVSYLGVHQAAMSFSASTTLLLPSDAGVSAGLAAFQNSDFHYFLGLRRDADGYVGFVEQVNSGEVITVFETVLPISANKPVELKIKGNGALIEFSYKQGEKWKVMGEPQDATLLSSQRAGGFVGTTIGPHARK</sequence>
<reference evidence="8 9" key="1">
    <citation type="submission" date="2015-12" db="EMBL/GenBank/DDBJ databases">
        <title>Intraspecies pangenome expansion in the marine bacterium Alteromonas.</title>
        <authorList>
            <person name="Lopez-Perez M."/>
            <person name="Rodriguez-Valera F."/>
        </authorList>
    </citation>
    <scope>NUCLEOTIDE SEQUENCE [LARGE SCALE GENOMIC DNA]</scope>
    <source>
        <strain evidence="8 9">UM8</strain>
    </source>
</reference>
<feature type="site" description="Important for catalytic activity, responsible for pKa modulation of the active site Glu and correct orientation of both the proton donor and substrate" evidence="5">
    <location>
        <position position="181"/>
    </location>
</feature>
<dbReference type="Pfam" id="PF17851">
    <property type="entry name" value="GH43_C2"/>
    <property type="match status" value="1"/>
</dbReference>
<dbReference type="EMBL" id="CP013928">
    <property type="protein sequence ID" value="AMJ79681.1"/>
    <property type="molecule type" value="Genomic_DNA"/>
</dbReference>
<feature type="domain" description="Beta-xylosidase C-terminal Concanavalin A-like" evidence="7">
    <location>
        <begin position="387"/>
        <end position="558"/>
    </location>
</feature>
<dbReference type="RefSeq" id="WP_015067970.1">
    <property type="nucleotide sequence ID" value="NZ_CAXGIV010000072.1"/>
</dbReference>
<dbReference type="InterPro" id="IPR023296">
    <property type="entry name" value="Glyco_hydro_beta-prop_sf"/>
</dbReference>
<evidence type="ECO:0000259" key="7">
    <source>
        <dbReference type="Pfam" id="PF17851"/>
    </source>
</evidence>
<protein>
    <submittedName>
        <fullName evidence="8">Glycoside hydrolase</fullName>
    </submittedName>
</protein>
<dbReference type="Proteomes" id="UP000061468">
    <property type="component" value="Chromosome"/>
</dbReference>
<dbReference type="PROSITE" id="PS51257">
    <property type="entry name" value="PROKAR_LIPOPROTEIN"/>
    <property type="match status" value="1"/>
</dbReference>
<dbReference type="InterPro" id="IPR013320">
    <property type="entry name" value="ConA-like_dom_sf"/>
</dbReference>
<evidence type="ECO:0000313" key="9">
    <source>
        <dbReference type="Proteomes" id="UP000061468"/>
    </source>
</evidence>
<dbReference type="Gene3D" id="2.115.10.20">
    <property type="entry name" value="Glycosyl hydrolase domain, family 43"/>
    <property type="match status" value="1"/>
</dbReference>
<dbReference type="Pfam" id="PF04616">
    <property type="entry name" value="Glyco_hydro_43"/>
    <property type="match status" value="1"/>
</dbReference>
<dbReference type="GO" id="GO:0005975">
    <property type="term" value="P:carbohydrate metabolic process"/>
    <property type="evidence" value="ECO:0007669"/>
    <property type="project" value="InterPro"/>
</dbReference>
<dbReference type="CDD" id="cd18617">
    <property type="entry name" value="GH43_XynB-like"/>
    <property type="match status" value="1"/>
</dbReference>
<dbReference type="InterPro" id="IPR051795">
    <property type="entry name" value="Glycosyl_Hydrlase_43"/>
</dbReference>
<evidence type="ECO:0000256" key="1">
    <source>
        <dbReference type="ARBA" id="ARBA00009865"/>
    </source>
</evidence>
<dbReference type="AlphaFoldDB" id="A0AAC8XMC9"/>
<keyword evidence="2 6" id="KW-0378">Hydrolase</keyword>
<proteinExistence type="inferred from homology"/>
<feature type="active site" description="Proton acceptor" evidence="4">
    <location>
        <position position="74"/>
    </location>
</feature>
<dbReference type="Gene3D" id="2.60.120.200">
    <property type="match status" value="1"/>
</dbReference>
<dbReference type="SUPFAM" id="SSF49899">
    <property type="entry name" value="Concanavalin A-like lectins/glucanases"/>
    <property type="match status" value="1"/>
</dbReference>
<evidence type="ECO:0000313" key="8">
    <source>
        <dbReference type="EMBL" id="AMJ79681.1"/>
    </source>
</evidence>
<gene>
    <name evidence="8" type="ORF">AV942_15975</name>
</gene>
<evidence type="ECO:0000256" key="6">
    <source>
        <dbReference type="RuleBase" id="RU361187"/>
    </source>
</evidence>
<dbReference type="PANTHER" id="PTHR42812:SF12">
    <property type="entry name" value="BETA-XYLOSIDASE-RELATED"/>
    <property type="match status" value="1"/>
</dbReference>
<organism evidence="8 9">
    <name type="scientific">Alteromonas mediterranea</name>
    <dbReference type="NCBI Taxonomy" id="314275"/>
    <lineage>
        <taxon>Bacteria</taxon>
        <taxon>Pseudomonadati</taxon>
        <taxon>Pseudomonadota</taxon>
        <taxon>Gammaproteobacteria</taxon>
        <taxon>Alteromonadales</taxon>
        <taxon>Alteromonadaceae</taxon>
        <taxon>Alteromonas/Salinimonas group</taxon>
        <taxon>Alteromonas</taxon>
    </lineage>
</organism>
<dbReference type="InterPro" id="IPR006710">
    <property type="entry name" value="Glyco_hydro_43"/>
</dbReference>
<feature type="active site" description="Proton donor" evidence="4">
    <location>
        <position position="247"/>
    </location>
</feature>
<dbReference type="GO" id="GO:0004553">
    <property type="term" value="F:hydrolase activity, hydrolyzing O-glycosyl compounds"/>
    <property type="evidence" value="ECO:0007669"/>
    <property type="project" value="InterPro"/>
</dbReference>
<keyword evidence="3 6" id="KW-0326">Glycosidase</keyword>
<evidence type="ECO:0000256" key="2">
    <source>
        <dbReference type="ARBA" id="ARBA00022801"/>
    </source>
</evidence>
<dbReference type="SUPFAM" id="SSF75005">
    <property type="entry name" value="Arabinanase/levansucrase/invertase"/>
    <property type="match status" value="1"/>
</dbReference>
<evidence type="ECO:0000256" key="4">
    <source>
        <dbReference type="PIRSR" id="PIRSR606710-1"/>
    </source>
</evidence>
<comment type="similarity">
    <text evidence="1 6">Belongs to the glycosyl hydrolase 43 family.</text>
</comment>
<accession>A0AAC8XMC9</accession>
<dbReference type="InterPro" id="IPR041542">
    <property type="entry name" value="GH43_C2"/>
</dbReference>